<proteinExistence type="predicted"/>
<evidence type="ECO:0000313" key="2">
    <source>
        <dbReference type="EMBL" id="WLQ68673.1"/>
    </source>
</evidence>
<dbReference type="Proteomes" id="UP001224433">
    <property type="component" value="Chromosome"/>
</dbReference>
<gene>
    <name evidence="2" type="ORF">P8A20_36280</name>
</gene>
<protein>
    <submittedName>
        <fullName evidence="2">Uncharacterized protein</fullName>
    </submittedName>
</protein>
<evidence type="ECO:0000256" key="1">
    <source>
        <dbReference type="SAM" id="MobiDB-lite"/>
    </source>
</evidence>
<keyword evidence="3" id="KW-1185">Reference proteome</keyword>
<evidence type="ECO:0000313" key="3">
    <source>
        <dbReference type="Proteomes" id="UP001224433"/>
    </source>
</evidence>
<organism evidence="2 3">
    <name type="scientific">Streptomyces glycanivorans</name>
    <dbReference type="NCBI Taxonomy" id="3033808"/>
    <lineage>
        <taxon>Bacteria</taxon>
        <taxon>Bacillati</taxon>
        <taxon>Actinomycetota</taxon>
        <taxon>Actinomycetes</taxon>
        <taxon>Kitasatosporales</taxon>
        <taxon>Streptomycetaceae</taxon>
        <taxon>Streptomyces</taxon>
    </lineage>
</organism>
<dbReference type="EMBL" id="CP120983">
    <property type="protein sequence ID" value="WLQ68673.1"/>
    <property type="molecule type" value="Genomic_DNA"/>
</dbReference>
<sequence length="117" mass="12710">MQRFMHEATALGGDVGRSWLPVENAGASDLWLFVEPYGEDYWLKPGEVFTVAPEVAGIDVCFSIAVCQEGITVWLYEDGDPTKVVLEYTVTDADGKRLECGHHRPPKPAGSGATEPG</sequence>
<dbReference type="RefSeq" id="WP_306105029.1">
    <property type="nucleotide sequence ID" value="NZ_CP120983.1"/>
</dbReference>
<accession>A0ABY9JLU4</accession>
<reference evidence="2 3" key="1">
    <citation type="submission" date="2023-03" db="EMBL/GenBank/DDBJ databases">
        <title>Isolation and description of six Streptomyces strains from soil environments, able to metabolize different microbial glucans.</title>
        <authorList>
            <person name="Widen T."/>
            <person name="Larsbrink J."/>
        </authorList>
    </citation>
    <scope>NUCLEOTIDE SEQUENCE [LARGE SCALE GENOMIC DNA]</scope>
    <source>
        <strain evidence="2 3">Alt3</strain>
    </source>
</reference>
<feature type="region of interest" description="Disordered" evidence="1">
    <location>
        <begin position="97"/>
        <end position="117"/>
    </location>
</feature>
<name>A0ABY9JLU4_9ACTN</name>